<dbReference type="InterPro" id="IPR013998">
    <property type="entry name" value="Nebulin-like"/>
</dbReference>
<accession>A0A2I0U408</accession>
<reference evidence="4" key="2">
    <citation type="submission" date="2017-12" db="EMBL/GenBank/DDBJ databases">
        <title>Genome sequence of the Bar-tailed Godwit (Limosa lapponica baueri).</title>
        <authorList>
            <person name="Lima N.C.B."/>
            <person name="Parody-Merino A.M."/>
            <person name="Battley P.F."/>
            <person name="Fidler A.E."/>
            <person name="Prosdocimi F."/>
        </authorList>
    </citation>
    <scope>NUCLEOTIDE SEQUENCE [LARGE SCALE GENOMIC DNA]</scope>
</reference>
<dbReference type="InterPro" id="IPR055297">
    <property type="entry name" value="NEBU/NEBL"/>
</dbReference>
<dbReference type="GO" id="GO:0071691">
    <property type="term" value="P:cardiac muscle thin filament assembly"/>
    <property type="evidence" value="ECO:0007669"/>
    <property type="project" value="TreeGrafter"/>
</dbReference>
<dbReference type="InterPro" id="IPR000900">
    <property type="entry name" value="Nebulin_repeat"/>
</dbReference>
<keyword evidence="1" id="KW-0677">Repeat</keyword>
<dbReference type="GO" id="GO:0030018">
    <property type="term" value="C:Z disc"/>
    <property type="evidence" value="ECO:0007669"/>
    <property type="project" value="InterPro"/>
</dbReference>
<evidence type="ECO:0000313" key="3">
    <source>
        <dbReference type="EMBL" id="PKU40830.1"/>
    </source>
</evidence>
<name>A0A2I0U408_LIMLA</name>
<dbReference type="PRINTS" id="PR00510">
    <property type="entry name" value="NEBULIN"/>
</dbReference>
<keyword evidence="2" id="KW-0009">Actin-binding</keyword>
<sequence>MSKIAYKKGFEESKTQFHLPMDMVNLRHAKKAQALASDLDYRKRLHEYTVVPEDMKTKWAKKAYGLQSDVAYRSGKEQFLHQYTISKDDPVFTLAKANAANISEKLYKSSWEKQKEKGFVLRLDALSFLTAKAKRDLASDIKYKEGYEKMKGKMIGVKAVEEDSQMAHSLQMSKLQSDLEYKKAFEDTKNQFQVSMDMVNLVHAKKAQNLATDRGYKTALHHYTALPTDMKVAWAKWAYGLQSDNRYRADLNWMKGAGWIATGSLNVEQAKKAGELISEKKYRQHPYALKFTSIKDTPEMIQARISYNQAVDRLYKEHGESVKHQYTPTTDLPEILQAKLNAMNISEHKYKEAFQKMKGQMVGSRGLDGDIHIAHSVHAASLQSDVKYKQGFEDTKTQFHLPLDMINLVHARKAQSLVSEQEYRQLLHQYTSLTDDVRLRCAKNAYKLQSERLYKAAGEDSRHHYTPTLGLPEFTRARINAANLSDYQYKHNFVLERGKHIGARSVLDDTRLLHCLHAAKLQSEQEYKKGSQEVWSQYHLPMDMVNLVHARKAQALASDQDYRKRLHEFTALPEDMKMKWAKRAHMLQSEHRYKSDLNFMKGVGWMALRSPQIESVKKAGELISEIKYRQKPESLKFTAVVDSPDLIHAKTSYLQCSDRLYKAGDPEARHRYTLPPDHPDFVRARQNALHISDYKYREAFLRDRGQRIGFLSANDDPKIRHVLRVGKLQSDNQYRSGYAQNMAQFQSHLNQPGFLHAKRSQQLASNVNYRQPLHQYTCDPEQLNVKHAKQAYKLQSDVKYKSDLNWLRGIGWTPPGSHKVEMARRAAELAYLREMGLQGASAQYGPGVGLEEHESAGVRTEIF</sequence>
<dbReference type="SMART" id="SM00227">
    <property type="entry name" value="NEBU"/>
    <property type="match status" value="23"/>
</dbReference>
<organism evidence="3 4">
    <name type="scientific">Limosa lapponica baueri</name>
    <dbReference type="NCBI Taxonomy" id="1758121"/>
    <lineage>
        <taxon>Eukaryota</taxon>
        <taxon>Metazoa</taxon>
        <taxon>Chordata</taxon>
        <taxon>Craniata</taxon>
        <taxon>Vertebrata</taxon>
        <taxon>Euteleostomi</taxon>
        <taxon>Archelosauria</taxon>
        <taxon>Archosauria</taxon>
        <taxon>Dinosauria</taxon>
        <taxon>Saurischia</taxon>
        <taxon>Theropoda</taxon>
        <taxon>Coelurosauria</taxon>
        <taxon>Aves</taxon>
        <taxon>Neognathae</taxon>
        <taxon>Neoaves</taxon>
        <taxon>Charadriiformes</taxon>
        <taxon>Scolopacidae</taxon>
        <taxon>Limosa</taxon>
    </lineage>
</organism>
<dbReference type="PROSITE" id="PS51216">
    <property type="entry name" value="NEBULIN"/>
    <property type="match status" value="15"/>
</dbReference>
<reference evidence="4" key="1">
    <citation type="submission" date="2017-11" db="EMBL/GenBank/DDBJ databases">
        <authorList>
            <person name="Lima N.C."/>
            <person name="Parody-Merino A.M."/>
            <person name="Battley P.F."/>
            <person name="Fidler A.E."/>
            <person name="Prosdocimi F."/>
        </authorList>
    </citation>
    <scope>NUCLEOTIDE SEQUENCE [LARGE SCALE GENOMIC DNA]</scope>
</reference>
<proteinExistence type="predicted"/>
<dbReference type="PANTHER" id="PTHR11039:SF39">
    <property type="entry name" value="NEBULIN-RELATED-ANCHORING PROTEIN"/>
    <property type="match status" value="1"/>
</dbReference>
<dbReference type="OrthoDB" id="9295290at2759"/>
<evidence type="ECO:0000313" key="4">
    <source>
        <dbReference type="Proteomes" id="UP000233556"/>
    </source>
</evidence>
<dbReference type="Pfam" id="PF00880">
    <property type="entry name" value="Nebulin"/>
    <property type="match status" value="10"/>
</dbReference>
<dbReference type="EMBL" id="KZ506200">
    <property type="protein sequence ID" value="PKU40830.1"/>
    <property type="molecule type" value="Genomic_DNA"/>
</dbReference>
<gene>
    <name evidence="3" type="ORF">llap_8869</name>
</gene>
<protein>
    <submittedName>
        <fullName evidence="3">Nebulin-related-anchoring protein</fullName>
    </submittedName>
</protein>
<keyword evidence="4" id="KW-1185">Reference proteome</keyword>
<dbReference type="PANTHER" id="PTHR11039">
    <property type="entry name" value="NEBULIN"/>
    <property type="match status" value="1"/>
</dbReference>
<dbReference type="GO" id="GO:0051015">
    <property type="term" value="F:actin filament binding"/>
    <property type="evidence" value="ECO:0007669"/>
    <property type="project" value="InterPro"/>
</dbReference>
<evidence type="ECO:0000256" key="1">
    <source>
        <dbReference type="ARBA" id="ARBA00022737"/>
    </source>
</evidence>
<evidence type="ECO:0000256" key="2">
    <source>
        <dbReference type="ARBA" id="ARBA00023203"/>
    </source>
</evidence>
<dbReference type="Proteomes" id="UP000233556">
    <property type="component" value="Unassembled WGS sequence"/>
</dbReference>
<dbReference type="AlphaFoldDB" id="A0A2I0U408"/>